<dbReference type="InterPro" id="IPR036097">
    <property type="entry name" value="HisK_dim/P_sf"/>
</dbReference>
<dbReference type="Proteomes" id="UP000037551">
    <property type="component" value="Unassembled WGS sequence"/>
</dbReference>
<dbReference type="EC" id="2.7.13.3" evidence="3"/>
<evidence type="ECO:0000256" key="10">
    <source>
        <dbReference type="SAM" id="Phobius"/>
    </source>
</evidence>
<dbReference type="STRING" id="1674920.ACR52_11395"/>
<gene>
    <name evidence="12" type="ORF">ACR52_11395</name>
</gene>
<evidence type="ECO:0000256" key="2">
    <source>
        <dbReference type="ARBA" id="ARBA00004370"/>
    </source>
</evidence>
<dbReference type="EMBL" id="LFMW01000007">
    <property type="protein sequence ID" value="KMT55174.1"/>
    <property type="molecule type" value="Genomic_DNA"/>
</dbReference>
<dbReference type="Pfam" id="PF02518">
    <property type="entry name" value="HATPase_c"/>
    <property type="match status" value="1"/>
</dbReference>
<feature type="domain" description="Histidine kinase" evidence="11">
    <location>
        <begin position="210"/>
        <end position="414"/>
    </location>
</feature>
<evidence type="ECO:0000256" key="7">
    <source>
        <dbReference type="ARBA" id="ARBA00022777"/>
    </source>
</evidence>
<keyword evidence="9 10" id="KW-0472">Membrane</keyword>
<feature type="transmembrane region" description="Helical" evidence="10">
    <location>
        <begin position="20"/>
        <end position="39"/>
    </location>
</feature>
<dbReference type="RefSeq" id="WP_048724078.1">
    <property type="nucleotide sequence ID" value="NZ_JBJGXJ010000001.1"/>
</dbReference>
<dbReference type="PRINTS" id="PR00344">
    <property type="entry name" value="BCTRLSENSOR"/>
</dbReference>
<dbReference type="PATRIC" id="fig|1674920.3.peg.5117"/>
<dbReference type="AlphaFoldDB" id="A0A0J8G2G4"/>
<evidence type="ECO:0000256" key="9">
    <source>
        <dbReference type="ARBA" id="ARBA00023136"/>
    </source>
</evidence>
<protein>
    <recommendedName>
        <fullName evidence="3">histidine kinase</fullName>
        <ecNumber evidence="3">2.7.13.3</ecNumber>
    </recommendedName>
</protein>
<evidence type="ECO:0000256" key="1">
    <source>
        <dbReference type="ARBA" id="ARBA00000085"/>
    </source>
</evidence>
<keyword evidence="4" id="KW-0597">Phosphoprotein</keyword>
<dbReference type="Gene3D" id="3.30.565.10">
    <property type="entry name" value="Histidine kinase-like ATPase, C-terminal domain"/>
    <property type="match status" value="1"/>
</dbReference>
<keyword evidence="8 10" id="KW-1133">Transmembrane helix</keyword>
<dbReference type="GO" id="GO:0000155">
    <property type="term" value="F:phosphorelay sensor kinase activity"/>
    <property type="evidence" value="ECO:0007669"/>
    <property type="project" value="InterPro"/>
</dbReference>
<evidence type="ECO:0000256" key="4">
    <source>
        <dbReference type="ARBA" id="ARBA00022553"/>
    </source>
</evidence>
<dbReference type="InterPro" id="IPR003594">
    <property type="entry name" value="HATPase_dom"/>
</dbReference>
<proteinExistence type="predicted"/>
<evidence type="ECO:0000313" key="12">
    <source>
        <dbReference type="EMBL" id="KMT55174.1"/>
    </source>
</evidence>
<evidence type="ECO:0000256" key="5">
    <source>
        <dbReference type="ARBA" id="ARBA00022679"/>
    </source>
</evidence>
<evidence type="ECO:0000256" key="6">
    <source>
        <dbReference type="ARBA" id="ARBA00022692"/>
    </source>
</evidence>
<name>A0A0J8G2G4_9PSED</name>
<keyword evidence="13" id="KW-1185">Reference proteome</keyword>
<comment type="catalytic activity">
    <reaction evidence="1">
        <text>ATP + protein L-histidine = ADP + protein N-phospho-L-histidine.</text>
        <dbReference type="EC" id="2.7.13.3"/>
    </reaction>
</comment>
<feature type="transmembrane region" description="Helical" evidence="10">
    <location>
        <begin position="45"/>
        <end position="67"/>
    </location>
</feature>
<organism evidence="12 13">
    <name type="scientific">Pseudomonas fildesensis</name>
    <dbReference type="NCBI Taxonomy" id="1674920"/>
    <lineage>
        <taxon>Bacteria</taxon>
        <taxon>Pseudomonadati</taxon>
        <taxon>Pseudomonadota</taxon>
        <taxon>Gammaproteobacteria</taxon>
        <taxon>Pseudomonadales</taxon>
        <taxon>Pseudomonadaceae</taxon>
        <taxon>Pseudomonas</taxon>
    </lineage>
</organism>
<sequence>MLAAVKLTSATRQNLWRLTFIRTLVLAAQAGSVGLAYWFDLLPLPWVQLAVTLGFSIVLCAFTAIRLRTTWPVTELEYALQLACDLFIHSVLLYFSGGSTNPFVSYYLVPLTIAAVTLPWRYSVVLSGIALTLYTLLLAQFYPLQTFPIARENLQIYGMWLSFALSAAVITFFAARMAEELRRQEELRAIRREEGLRDQQLLAVATQAAGAAHELGTPLATMSVLLNEMIQDHHDPALQDDLGVLQEQVKQCKITLQQLVRAAEANRRLAVEMQDVTQWLDEALNRWHLMRPEASYRFHLLGQGSVPRLAPPPDLTQALLNLLNNAADACPEGLEVQLDWDVENLTISIRDHGAGVPLAIAEQIGKPFFTTKGKGFGLGLFLSKASVTRAGGSVKLYSHEEGGTLTELRLPRVARGDIDE</sequence>
<dbReference type="OrthoDB" id="9785252at2"/>
<comment type="caution">
    <text evidence="12">The sequence shown here is derived from an EMBL/GenBank/DDBJ whole genome shotgun (WGS) entry which is preliminary data.</text>
</comment>
<keyword evidence="6 10" id="KW-0812">Transmembrane</keyword>
<accession>A0A0J8G2G4</accession>
<dbReference type="InterPro" id="IPR005467">
    <property type="entry name" value="His_kinase_dom"/>
</dbReference>
<reference evidence="12 13" key="1">
    <citation type="submission" date="2015-06" db="EMBL/GenBank/DDBJ databases">
        <title>Draft genome sequence of an Antarctic Pseudomonas sp. strain KG01 with full potential for biotechnological applications.</title>
        <authorList>
            <person name="Pavlov M.S."/>
            <person name="Lira F."/>
            <person name="Martinez J.L."/>
            <person name="Marshall S.H."/>
        </authorList>
    </citation>
    <scope>NUCLEOTIDE SEQUENCE [LARGE SCALE GENOMIC DNA]</scope>
    <source>
        <strain evidence="12 13">KG01</strain>
    </source>
</reference>
<evidence type="ECO:0000259" key="11">
    <source>
        <dbReference type="PROSITE" id="PS50109"/>
    </source>
</evidence>
<feature type="transmembrane region" description="Helical" evidence="10">
    <location>
        <begin position="154"/>
        <end position="175"/>
    </location>
</feature>
<dbReference type="InterPro" id="IPR050428">
    <property type="entry name" value="TCS_sensor_his_kinase"/>
</dbReference>
<dbReference type="PANTHER" id="PTHR45436">
    <property type="entry name" value="SENSOR HISTIDINE KINASE YKOH"/>
    <property type="match status" value="1"/>
</dbReference>
<comment type="subcellular location">
    <subcellularLocation>
        <location evidence="2">Membrane</location>
    </subcellularLocation>
</comment>
<evidence type="ECO:0000256" key="8">
    <source>
        <dbReference type="ARBA" id="ARBA00022989"/>
    </source>
</evidence>
<dbReference type="GO" id="GO:0005886">
    <property type="term" value="C:plasma membrane"/>
    <property type="evidence" value="ECO:0007669"/>
    <property type="project" value="TreeGrafter"/>
</dbReference>
<dbReference type="PANTHER" id="PTHR45436:SF1">
    <property type="entry name" value="SENSOR PROTEIN QSEC"/>
    <property type="match status" value="1"/>
</dbReference>
<dbReference type="SUPFAM" id="SSF47384">
    <property type="entry name" value="Homodimeric domain of signal transducing histidine kinase"/>
    <property type="match status" value="1"/>
</dbReference>
<dbReference type="SMART" id="SM00387">
    <property type="entry name" value="HATPase_c"/>
    <property type="match status" value="1"/>
</dbReference>
<dbReference type="PROSITE" id="PS50109">
    <property type="entry name" value="HIS_KIN"/>
    <property type="match status" value="1"/>
</dbReference>
<dbReference type="InterPro" id="IPR036890">
    <property type="entry name" value="HATPase_C_sf"/>
</dbReference>
<feature type="transmembrane region" description="Helical" evidence="10">
    <location>
        <begin position="125"/>
        <end position="142"/>
    </location>
</feature>
<dbReference type="InterPro" id="IPR004358">
    <property type="entry name" value="Sig_transdc_His_kin-like_C"/>
</dbReference>
<keyword evidence="5" id="KW-0808">Transferase</keyword>
<dbReference type="Pfam" id="PF25323">
    <property type="entry name" value="6TM_PilS"/>
    <property type="match status" value="1"/>
</dbReference>
<evidence type="ECO:0000313" key="13">
    <source>
        <dbReference type="Proteomes" id="UP000037551"/>
    </source>
</evidence>
<dbReference type="SUPFAM" id="SSF55874">
    <property type="entry name" value="ATPase domain of HSP90 chaperone/DNA topoisomerase II/histidine kinase"/>
    <property type="match status" value="1"/>
</dbReference>
<keyword evidence="7 12" id="KW-0418">Kinase</keyword>
<evidence type="ECO:0000256" key="3">
    <source>
        <dbReference type="ARBA" id="ARBA00012438"/>
    </source>
</evidence>